<keyword evidence="1" id="KW-1133">Transmembrane helix</keyword>
<dbReference type="RefSeq" id="WP_117644186.1">
    <property type="nucleotide sequence ID" value="NZ_QSQR01000015.1"/>
</dbReference>
<reference evidence="2 3" key="1">
    <citation type="submission" date="2018-08" db="EMBL/GenBank/DDBJ databases">
        <title>A genome reference for cultivated species of the human gut microbiota.</title>
        <authorList>
            <person name="Zou Y."/>
            <person name="Xue W."/>
            <person name="Luo G."/>
        </authorList>
    </citation>
    <scope>NUCLEOTIDE SEQUENCE [LARGE SCALE GENOMIC DNA]</scope>
    <source>
        <strain evidence="2 3">TF10-9AT</strain>
    </source>
</reference>
<keyword evidence="1" id="KW-0812">Transmembrane</keyword>
<keyword evidence="1" id="KW-0472">Membrane</keyword>
<dbReference type="Pfam" id="PF06541">
    <property type="entry name" value="ABC_trans_CmpB"/>
    <property type="match status" value="1"/>
</dbReference>
<dbReference type="AlphaFoldDB" id="A0A8B2Z921"/>
<gene>
    <name evidence="2" type="ORF">DXD09_11160</name>
</gene>
<evidence type="ECO:0000313" key="3">
    <source>
        <dbReference type="Proteomes" id="UP000260790"/>
    </source>
</evidence>
<name>A0A8B2Z921_9LACO</name>
<dbReference type="InterPro" id="IPR010540">
    <property type="entry name" value="CmpB_TMEM229"/>
</dbReference>
<evidence type="ECO:0000313" key="2">
    <source>
        <dbReference type="EMBL" id="RGK43966.1"/>
    </source>
</evidence>
<accession>A0A8B2Z921</accession>
<dbReference type="EMBL" id="QSQR01000015">
    <property type="protein sequence ID" value="RGK43966.1"/>
    <property type="molecule type" value="Genomic_DNA"/>
</dbReference>
<proteinExistence type="predicted"/>
<dbReference type="Proteomes" id="UP000260790">
    <property type="component" value="Unassembled WGS sequence"/>
</dbReference>
<organism evidence="2 3">
    <name type="scientific">Ligilactobacillus ruminis</name>
    <dbReference type="NCBI Taxonomy" id="1623"/>
    <lineage>
        <taxon>Bacteria</taxon>
        <taxon>Bacillati</taxon>
        <taxon>Bacillota</taxon>
        <taxon>Bacilli</taxon>
        <taxon>Lactobacillales</taxon>
        <taxon>Lactobacillaceae</taxon>
        <taxon>Ligilactobacillus</taxon>
    </lineage>
</organism>
<sequence length="146" mass="16811">MKYITVMIIILVLLPFIGRGSPSPWQRTSCTITVTVRTDGTFIGGAYEYICSVFTEIVFGKIFWDYRGLPFNLGGRINLLYCFFWGIATVVYKISNQMILKRLTMYFIIPTGDFSLFYPSLLGYKMDKSLKSRVFLACFLGVILWM</sequence>
<comment type="caution">
    <text evidence="2">The sequence shown here is derived from an EMBL/GenBank/DDBJ whole genome shotgun (WGS) entry which is preliminary data.</text>
</comment>
<feature type="transmembrane region" description="Helical" evidence="1">
    <location>
        <begin position="73"/>
        <end position="92"/>
    </location>
</feature>
<feature type="transmembrane region" description="Helical" evidence="1">
    <location>
        <begin position="104"/>
        <end position="124"/>
    </location>
</feature>
<evidence type="ECO:0000256" key="1">
    <source>
        <dbReference type="SAM" id="Phobius"/>
    </source>
</evidence>
<protein>
    <submittedName>
        <fullName evidence="2">Uncharacterized protein</fullName>
    </submittedName>
</protein>